<dbReference type="AlphaFoldDB" id="A0AA46TGI9"/>
<feature type="transmembrane region" description="Helical" evidence="2">
    <location>
        <begin position="27"/>
        <end position="48"/>
    </location>
</feature>
<keyword evidence="2" id="KW-1133">Transmembrane helix</keyword>
<proteinExistence type="predicted"/>
<evidence type="ECO:0000313" key="4">
    <source>
        <dbReference type="Proteomes" id="UP001164390"/>
    </source>
</evidence>
<feature type="region of interest" description="Disordered" evidence="1">
    <location>
        <begin position="1"/>
        <end position="22"/>
    </location>
</feature>
<dbReference type="KEGG" id="sgrg:L0C25_20855"/>
<dbReference type="Proteomes" id="UP001164390">
    <property type="component" value="Chromosome"/>
</dbReference>
<name>A0AA46TGI9_9ACTN</name>
<evidence type="ECO:0000256" key="1">
    <source>
        <dbReference type="SAM" id="MobiDB-lite"/>
    </source>
</evidence>
<accession>A0AA46TGI9</accession>
<protein>
    <submittedName>
        <fullName evidence="3">SAF domain-containing protein</fullName>
    </submittedName>
</protein>
<dbReference type="CDD" id="cd11614">
    <property type="entry name" value="SAF_CpaB_FlgA_like"/>
    <property type="match status" value="1"/>
</dbReference>
<keyword evidence="2" id="KW-0472">Membrane</keyword>
<dbReference type="EMBL" id="CP094970">
    <property type="protein sequence ID" value="UYM04944.1"/>
    <property type="molecule type" value="Genomic_DNA"/>
</dbReference>
<keyword evidence="2" id="KW-0812">Transmembrane</keyword>
<evidence type="ECO:0000313" key="3">
    <source>
        <dbReference type="EMBL" id="UYM04944.1"/>
    </source>
</evidence>
<keyword evidence="4" id="KW-1185">Reference proteome</keyword>
<dbReference type="RefSeq" id="WP_271633707.1">
    <property type="nucleotide sequence ID" value="NZ_CP094970.1"/>
</dbReference>
<reference evidence="3" key="1">
    <citation type="submission" date="2022-01" db="EMBL/GenBank/DDBJ databases">
        <title>Nocardioidaceae gen. sp. A5X3R13.</title>
        <authorList>
            <person name="Lopez Marin M.A."/>
            <person name="Uhlik O."/>
        </authorList>
    </citation>
    <scope>NUCLEOTIDE SEQUENCE</scope>
    <source>
        <strain evidence="3">A5X3R13</strain>
    </source>
</reference>
<gene>
    <name evidence="3" type="ORF">L0C25_20855</name>
</gene>
<feature type="compositionally biased region" description="Polar residues" evidence="1">
    <location>
        <begin position="1"/>
        <end position="18"/>
    </location>
</feature>
<sequence>MASTKTPTGTSNGTSGRLPSTRERRPALAALAVLLIVGGALASAWLAMQSGHRAEYVQVGRELGQGAEIKDGDLETVELPEDFDGGIPESDREDLVGKFTATPWTPGMVVVDSMVTDENELNSEYYQIALPVDPALVPELTAGTNVVIQSGGDTAIAGTVADDAAGGDDELGSGDASAVISVPTSCGAQVTKAKQADTAEILVAGNADAPEASSTCG</sequence>
<organism evidence="3 4">
    <name type="scientific">Solicola gregarius</name>
    <dbReference type="NCBI Taxonomy" id="2908642"/>
    <lineage>
        <taxon>Bacteria</taxon>
        <taxon>Bacillati</taxon>
        <taxon>Actinomycetota</taxon>
        <taxon>Actinomycetes</taxon>
        <taxon>Propionibacteriales</taxon>
        <taxon>Nocardioidaceae</taxon>
        <taxon>Solicola</taxon>
    </lineage>
</organism>
<evidence type="ECO:0000256" key="2">
    <source>
        <dbReference type="SAM" id="Phobius"/>
    </source>
</evidence>